<feature type="region of interest" description="Disordered" evidence="1">
    <location>
        <begin position="80"/>
        <end position="108"/>
    </location>
</feature>
<dbReference type="Proteomes" id="UP001201163">
    <property type="component" value="Unassembled WGS sequence"/>
</dbReference>
<evidence type="ECO:0000313" key="3">
    <source>
        <dbReference type="Proteomes" id="UP001201163"/>
    </source>
</evidence>
<feature type="compositionally biased region" description="Polar residues" evidence="1">
    <location>
        <begin position="1"/>
        <end position="13"/>
    </location>
</feature>
<sequence>MTSDGGSTASVNTAPPGPITLSQSATLVSDPDDEIFFLYTRLATLKPADSSDTGHFHGLGSENSNQDALLVRIELKPPTTCELQRNTETGNQRRKRRKGGGVQKAKDERGGRDPIVLEYVLLQDKTALRSRSGDTGSVLWKTSIEFLSLVLQQRHFPERRRGLFDYEKLSQAHVLELGAGTGLLALALSPFVRKYTATDIPALVPLLRKNILSAPASAPVTVAALDWTLPALRQVDVGSTDAPDVLLVVDCVYHPALVRPLLTTLTALATPQHTAAVVVVELRAEDVLREFLQEWIALGWRVWSVGEDLLGARWGMWVGWRET</sequence>
<evidence type="ECO:0000256" key="1">
    <source>
        <dbReference type="SAM" id="MobiDB-lite"/>
    </source>
</evidence>
<dbReference type="GO" id="GO:0005829">
    <property type="term" value="C:cytosol"/>
    <property type="evidence" value="ECO:0007669"/>
    <property type="project" value="TreeGrafter"/>
</dbReference>
<dbReference type="InterPro" id="IPR029063">
    <property type="entry name" value="SAM-dependent_MTases_sf"/>
</dbReference>
<keyword evidence="2" id="KW-0808">Transferase</keyword>
<feature type="region of interest" description="Disordered" evidence="1">
    <location>
        <begin position="1"/>
        <end position="24"/>
    </location>
</feature>
<accession>A0AAD4QAB3</accession>
<proteinExistence type="predicted"/>
<reference evidence="2" key="1">
    <citation type="submission" date="2022-01" db="EMBL/GenBank/DDBJ databases">
        <title>Comparative genomics reveals a dynamic genome evolution in the ectomycorrhizal milk-cap (Lactarius) mushrooms.</title>
        <authorList>
            <consortium name="DOE Joint Genome Institute"/>
            <person name="Lebreton A."/>
            <person name="Tang N."/>
            <person name="Kuo A."/>
            <person name="LaButti K."/>
            <person name="Drula E."/>
            <person name="Barry K."/>
            <person name="Clum A."/>
            <person name="Lipzen A."/>
            <person name="Mousain D."/>
            <person name="Ng V."/>
            <person name="Wang R."/>
            <person name="Wang X."/>
            <person name="Dai Y."/>
            <person name="Henrissat B."/>
            <person name="Grigoriev I.V."/>
            <person name="Guerin-Laguette A."/>
            <person name="Yu F."/>
            <person name="Martin F.M."/>
        </authorList>
    </citation>
    <scope>NUCLEOTIDE SEQUENCE</scope>
    <source>
        <strain evidence="2">QP</strain>
    </source>
</reference>
<dbReference type="InterPro" id="IPR019410">
    <property type="entry name" value="Methyltransf_16"/>
</dbReference>
<dbReference type="SUPFAM" id="SSF53335">
    <property type="entry name" value="S-adenosyl-L-methionine-dependent methyltransferases"/>
    <property type="match status" value="1"/>
</dbReference>
<dbReference type="EMBL" id="JAKELL010000068">
    <property type="protein sequence ID" value="KAH8985082.1"/>
    <property type="molecule type" value="Genomic_DNA"/>
</dbReference>
<dbReference type="PANTHER" id="PTHR14614:SF109">
    <property type="entry name" value="RIBOSOMAL LYSINE N-METHYLTRANSFERASE 5"/>
    <property type="match status" value="1"/>
</dbReference>
<comment type="caution">
    <text evidence="2">The sequence shown here is derived from an EMBL/GenBank/DDBJ whole genome shotgun (WGS) entry which is preliminary data.</text>
</comment>
<keyword evidence="2" id="KW-0489">Methyltransferase</keyword>
<gene>
    <name evidence="2" type="ORF">EDB92DRAFT_1884143</name>
</gene>
<keyword evidence="3" id="KW-1185">Reference proteome</keyword>
<organism evidence="2 3">
    <name type="scientific">Lactarius akahatsu</name>
    <dbReference type="NCBI Taxonomy" id="416441"/>
    <lineage>
        <taxon>Eukaryota</taxon>
        <taxon>Fungi</taxon>
        <taxon>Dikarya</taxon>
        <taxon>Basidiomycota</taxon>
        <taxon>Agaricomycotina</taxon>
        <taxon>Agaricomycetes</taxon>
        <taxon>Russulales</taxon>
        <taxon>Russulaceae</taxon>
        <taxon>Lactarius</taxon>
    </lineage>
</organism>
<dbReference type="PANTHER" id="PTHR14614">
    <property type="entry name" value="HEPATOCELLULAR CARCINOMA-ASSOCIATED ANTIGEN"/>
    <property type="match status" value="1"/>
</dbReference>
<dbReference type="GO" id="GO:0032259">
    <property type="term" value="P:methylation"/>
    <property type="evidence" value="ECO:0007669"/>
    <property type="project" value="UniProtKB-KW"/>
</dbReference>
<name>A0AAD4QAB3_9AGAM</name>
<dbReference type="GO" id="GO:0008757">
    <property type="term" value="F:S-adenosylmethionine-dependent methyltransferase activity"/>
    <property type="evidence" value="ECO:0007669"/>
    <property type="project" value="UniProtKB-ARBA"/>
</dbReference>
<dbReference type="GO" id="GO:0032991">
    <property type="term" value="C:protein-containing complex"/>
    <property type="evidence" value="ECO:0007669"/>
    <property type="project" value="TreeGrafter"/>
</dbReference>
<dbReference type="Pfam" id="PF10294">
    <property type="entry name" value="Methyltransf_16"/>
    <property type="match status" value="1"/>
</dbReference>
<protein>
    <submittedName>
        <fullName evidence="2">Methyltransferase-domain-containing protein</fullName>
    </submittedName>
</protein>
<dbReference type="Gene3D" id="3.40.50.150">
    <property type="entry name" value="Vaccinia Virus protein VP39"/>
    <property type="match status" value="1"/>
</dbReference>
<dbReference type="AlphaFoldDB" id="A0AAD4QAB3"/>
<evidence type="ECO:0000313" key="2">
    <source>
        <dbReference type="EMBL" id="KAH8985082.1"/>
    </source>
</evidence>